<gene>
    <name evidence="2" type="ORF">DSTB1V02_LOCUS8839</name>
</gene>
<evidence type="ECO:0000313" key="3">
    <source>
        <dbReference type="Proteomes" id="UP000677054"/>
    </source>
</evidence>
<reference evidence="2" key="1">
    <citation type="submission" date="2020-11" db="EMBL/GenBank/DDBJ databases">
        <authorList>
            <person name="Tran Van P."/>
        </authorList>
    </citation>
    <scope>NUCLEOTIDE SEQUENCE</scope>
</reference>
<dbReference type="Proteomes" id="UP000677054">
    <property type="component" value="Unassembled WGS sequence"/>
</dbReference>
<proteinExistence type="predicted"/>
<sequence length="216" mass="24470">MNVRPIIALAQLVDPHNFLPGSVWAKEPKREEVWKGLQVKIIKFNMAAKVIQLLRDNLKLIEDSIGLKFGQEPYESSAWKFFINMFHIGQKMDQHALMENTEVFCDKEWYGDAKTECIIRSGIQYFKDVYGGVDIDGFGDKLDKYPVGEVTKVTLVRSQESGEYTSHPIPIPIPIQTARTRKQPGDNATNRDKATPPPSPEHHPKSQDVHLPAGCE</sequence>
<protein>
    <submittedName>
        <fullName evidence="2">Uncharacterized protein</fullName>
    </submittedName>
</protein>
<dbReference type="EMBL" id="CAJPEV010002113">
    <property type="protein sequence ID" value="CAG0895709.1"/>
    <property type="molecule type" value="Genomic_DNA"/>
</dbReference>
<evidence type="ECO:0000256" key="1">
    <source>
        <dbReference type="SAM" id="MobiDB-lite"/>
    </source>
</evidence>
<feature type="compositionally biased region" description="Basic and acidic residues" evidence="1">
    <location>
        <begin position="189"/>
        <end position="208"/>
    </location>
</feature>
<feature type="region of interest" description="Disordered" evidence="1">
    <location>
        <begin position="161"/>
        <end position="216"/>
    </location>
</feature>
<keyword evidence="3" id="KW-1185">Reference proteome</keyword>
<organism evidence="2">
    <name type="scientific">Darwinula stevensoni</name>
    <dbReference type="NCBI Taxonomy" id="69355"/>
    <lineage>
        <taxon>Eukaryota</taxon>
        <taxon>Metazoa</taxon>
        <taxon>Ecdysozoa</taxon>
        <taxon>Arthropoda</taxon>
        <taxon>Crustacea</taxon>
        <taxon>Oligostraca</taxon>
        <taxon>Ostracoda</taxon>
        <taxon>Podocopa</taxon>
        <taxon>Podocopida</taxon>
        <taxon>Darwinulocopina</taxon>
        <taxon>Darwinuloidea</taxon>
        <taxon>Darwinulidae</taxon>
        <taxon>Darwinula</taxon>
    </lineage>
</organism>
<name>A0A7R9A860_9CRUS</name>
<evidence type="ECO:0000313" key="2">
    <source>
        <dbReference type="EMBL" id="CAD7249038.1"/>
    </source>
</evidence>
<dbReference type="EMBL" id="LR901630">
    <property type="protein sequence ID" value="CAD7249038.1"/>
    <property type="molecule type" value="Genomic_DNA"/>
</dbReference>
<dbReference type="AlphaFoldDB" id="A0A7R9A860"/>
<accession>A0A7R9A860</accession>